<dbReference type="GO" id="GO:0020037">
    <property type="term" value="F:heme binding"/>
    <property type="evidence" value="ECO:0007669"/>
    <property type="project" value="InterPro"/>
</dbReference>
<dbReference type="InterPro" id="IPR050783">
    <property type="entry name" value="Oxylipin_biosynth_metab"/>
</dbReference>
<dbReference type="InterPro" id="IPR034812">
    <property type="entry name" value="Ppo-like_N"/>
</dbReference>
<dbReference type="SUPFAM" id="SSF48264">
    <property type="entry name" value="Cytochrome P450"/>
    <property type="match status" value="1"/>
</dbReference>
<dbReference type="SUPFAM" id="SSF48113">
    <property type="entry name" value="Heme-dependent peroxidases"/>
    <property type="match status" value="1"/>
</dbReference>
<keyword evidence="5" id="KW-0408">Iron</keyword>
<proteinExistence type="predicted"/>
<dbReference type="Gene3D" id="1.10.640.10">
    <property type="entry name" value="Haem peroxidase domain superfamily, animal type"/>
    <property type="match status" value="1"/>
</dbReference>
<evidence type="ECO:0000313" key="7">
    <source>
        <dbReference type="EMBL" id="PPQ67692.1"/>
    </source>
</evidence>
<dbReference type="InterPro" id="IPR037120">
    <property type="entry name" value="Haem_peroxidase_sf_animal"/>
</dbReference>
<comment type="caution">
    <text evidence="7">The sequence shown here is derived from an EMBL/GenBank/DDBJ whole genome shotgun (WGS) entry which is preliminary data.</text>
</comment>
<dbReference type="GO" id="GO:0051213">
    <property type="term" value="F:dioxygenase activity"/>
    <property type="evidence" value="ECO:0007669"/>
    <property type="project" value="UniProtKB-KW"/>
</dbReference>
<dbReference type="EMBL" id="NHYE01005609">
    <property type="protein sequence ID" value="PPQ67692.1"/>
    <property type="molecule type" value="Genomic_DNA"/>
</dbReference>
<dbReference type="Pfam" id="PF03098">
    <property type="entry name" value="An_peroxidase"/>
    <property type="match status" value="1"/>
</dbReference>
<dbReference type="CDD" id="cd09817">
    <property type="entry name" value="linoleate_diol_synthase_like"/>
    <property type="match status" value="1"/>
</dbReference>
<keyword evidence="2" id="KW-0479">Metal-binding</keyword>
<evidence type="ECO:0000256" key="4">
    <source>
        <dbReference type="ARBA" id="ARBA00023002"/>
    </source>
</evidence>
<dbReference type="AlphaFoldDB" id="A0A409VN46"/>
<feature type="region of interest" description="Disordered" evidence="6">
    <location>
        <begin position="15"/>
        <end position="36"/>
    </location>
</feature>
<name>A0A409VN46_9AGAR</name>
<keyword evidence="8" id="KW-1185">Reference proteome</keyword>
<dbReference type="PROSITE" id="PS50292">
    <property type="entry name" value="PEROXIDASE_3"/>
    <property type="match status" value="1"/>
</dbReference>
<dbReference type="GO" id="GO:0004497">
    <property type="term" value="F:monooxygenase activity"/>
    <property type="evidence" value="ECO:0007669"/>
    <property type="project" value="InterPro"/>
</dbReference>
<dbReference type="InterPro" id="IPR010255">
    <property type="entry name" value="Haem_peroxidase_sf"/>
</dbReference>
<organism evidence="7 8">
    <name type="scientific">Gymnopilus dilepis</name>
    <dbReference type="NCBI Taxonomy" id="231916"/>
    <lineage>
        <taxon>Eukaryota</taxon>
        <taxon>Fungi</taxon>
        <taxon>Dikarya</taxon>
        <taxon>Basidiomycota</taxon>
        <taxon>Agaricomycotina</taxon>
        <taxon>Agaricomycetes</taxon>
        <taxon>Agaricomycetidae</taxon>
        <taxon>Agaricales</taxon>
        <taxon>Agaricineae</taxon>
        <taxon>Hymenogastraceae</taxon>
        <taxon>Gymnopilus</taxon>
    </lineage>
</organism>
<dbReference type="OrthoDB" id="823504at2759"/>
<keyword evidence="3" id="KW-0223">Dioxygenase</keyword>
<dbReference type="InterPro" id="IPR019791">
    <property type="entry name" value="Haem_peroxidase_animal"/>
</dbReference>
<sequence>MASISRSLSKRLSLGGWPNEKSAPSDTDSTHSHTHAHDKDWKDVIRLLAKDAKLRDDVCDPKALLDALENANTKGLDDRDLLVSNILERLGSKLNVGSQLEKAVHFMSAAKELPISQVLQQGAINLLYKDLPHPPSAYLSLPSTEPRKISEEEQAREQARIYAFRTADGYNTNILNPTMGQAGTPYARSVPAINFCPKAGLPDPGLVFDSLLKRDEYKPHPGGISALFFAFADLVIHSIFNTDHFDGTLNNTSSYLDLSVLYGNSEKDVNSVRRNDGTGRLLDDVFADPRLLFMPPASCALLILLNRNHNYIAQRILDINENGNYQNPPPTDEKARKDQDDEIFHRSRLVNCGYFMKIILGDYVGAILGLVRDGSDWRLDPLSTYRGLDHDLVPTGQGNVVSVEFNLLYRWHATLSEPDTKWTTNMLKGIFDADDAEDFDFKNVTPNTFKLAAHKYLIPSKPVQEWEFNGLKRVDGRFRDEDLAKILLDATEARASAFKARGIPEALRVIEVMAINQSRNWGACSLNEFRKFLGLKRETKRLPGLREFANLYLQHTNRFRLGTVIKISLSVTFLYLKDVVQSLTATQKTAEALYRDIDNLELHVGLQAEEPKQPRPGAGLCPGYTISRAILADAVALTRGDRFMTVDFTPHNLTSWGFQDCQYDTKDGSYGGMLTKLLFRTLPDYYPRGSAYAHFPFLEPKFMKENLKNVDASAVSKYTWDRPKAPLYPTATVYTFGEVQRVLSDKTAYLSASDGRLFEAVKPTLLRKSETDEAKYGRDSDAASIRLLSGAGDLSKHIFKKPDAGVASYFAEKTRTLMKDKSFSTSGNGGEKYVDVVKDVINLLPAYWLSEKIGGFPLKKEEDDSDLSDVKIYEKFADIASYVYLNFGHENDWRLREESQEHCQRFIDWVASALPGWGLSGHHSLTRRFSLKAFSHGFGHSDNNVFLDKLWRDFGKGKSTHHEFAAHVVAAVVPTAALYSQAVATVVNYYLDGSQQDAREAIIKLADSKEQGAKDEVMKYIYEALRLDPPVAGVYRTATKDDVLAGVRVNAGQTVFASVADACLDASLFGDEPSVASYQRSLKDYSITNFGVEGFLAPEFLSATVPAVLSAIFNHKNLQRGPSQSGVFTRHVTAFVSITMTQYLTHKGLVSQYPDSLIVGAASDRPKQFAQ</sequence>
<keyword evidence="1" id="KW-0349">Heme</keyword>
<dbReference type="GO" id="GO:0006631">
    <property type="term" value="P:fatty acid metabolic process"/>
    <property type="evidence" value="ECO:0007669"/>
    <property type="project" value="UniProtKB-ARBA"/>
</dbReference>
<keyword evidence="4" id="KW-0560">Oxidoreductase</keyword>
<evidence type="ECO:0000313" key="8">
    <source>
        <dbReference type="Proteomes" id="UP000284706"/>
    </source>
</evidence>
<evidence type="ECO:0000256" key="2">
    <source>
        <dbReference type="ARBA" id="ARBA00022723"/>
    </source>
</evidence>
<dbReference type="PANTHER" id="PTHR11903">
    <property type="entry name" value="PROSTAGLANDIN G/H SYNTHASE"/>
    <property type="match status" value="1"/>
</dbReference>
<evidence type="ECO:0008006" key="9">
    <source>
        <dbReference type="Google" id="ProtNLM"/>
    </source>
</evidence>
<dbReference type="GO" id="GO:0005506">
    <property type="term" value="F:iron ion binding"/>
    <property type="evidence" value="ECO:0007669"/>
    <property type="project" value="InterPro"/>
</dbReference>
<reference evidence="7 8" key="1">
    <citation type="journal article" date="2018" name="Evol. Lett.">
        <title>Horizontal gene cluster transfer increased hallucinogenic mushroom diversity.</title>
        <authorList>
            <person name="Reynolds H.T."/>
            <person name="Vijayakumar V."/>
            <person name="Gluck-Thaler E."/>
            <person name="Korotkin H.B."/>
            <person name="Matheny P.B."/>
            <person name="Slot J.C."/>
        </authorList>
    </citation>
    <scope>NUCLEOTIDE SEQUENCE [LARGE SCALE GENOMIC DNA]</scope>
    <source>
        <strain evidence="7 8">SRW20</strain>
    </source>
</reference>
<dbReference type="STRING" id="231916.A0A409VN46"/>
<dbReference type="PANTHER" id="PTHR11903:SF37">
    <property type="entry name" value="PSI-PRODUCING OXYGENASE A"/>
    <property type="match status" value="1"/>
</dbReference>
<dbReference type="GO" id="GO:0016705">
    <property type="term" value="F:oxidoreductase activity, acting on paired donors, with incorporation or reduction of molecular oxygen"/>
    <property type="evidence" value="ECO:0007669"/>
    <property type="project" value="InterPro"/>
</dbReference>
<dbReference type="GO" id="GO:0006979">
    <property type="term" value="P:response to oxidative stress"/>
    <property type="evidence" value="ECO:0007669"/>
    <property type="project" value="InterPro"/>
</dbReference>
<protein>
    <recommendedName>
        <fullName evidence="9">Heme peroxidase</fullName>
    </recommendedName>
</protein>
<dbReference type="Proteomes" id="UP000284706">
    <property type="component" value="Unassembled WGS sequence"/>
</dbReference>
<dbReference type="Gene3D" id="1.10.630.10">
    <property type="entry name" value="Cytochrome P450"/>
    <property type="match status" value="1"/>
</dbReference>
<evidence type="ECO:0000256" key="3">
    <source>
        <dbReference type="ARBA" id="ARBA00022964"/>
    </source>
</evidence>
<dbReference type="GO" id="GO:0004601">
    <property type="term" value="F:peroxidase activity"/>
    <property type="evidence" value="ECO:0007669"/>
    <property type="project" value="InterPro"/>
</dbReference>
<evidence type="ECO:0000256" key="5">
    <source>
        <dbReference type="ARBA" id="ARBA00023004"/>
    </source>
</evidence>
<evidence type="ECO:0000256" key="1">
    <source>
        <dbReference type="ARBA" id="ARBA00022617"/>
    </source>
</evidence>
<dbReference type="InterPro" id="IPR036396">
    <property type="entry name" value="Cyt_P450_sf"/>
</dbReference>
<gene>
    <name evidence="7" type="ORF">CVT26_007419</name>
</gene>
<evidence type="ECO:0000256" key="6">
    <source>
        <dbReference type="SAM" id="MobiDB-lite"/>
    </source>
</evidence>
<accession>A0A409VN46</accession>
<dbReference type="PRINTS" id="PR00457">
    <property type="entry name" value="ANPEROXIDASE"/>
</dbReference>
<dbReference type="InParanoid" id="A0A409VN46"/>